<keyword evidence="10 14" id="KW-0411">Iron-sulfur</keyword>
<evidence type="ECO:0000256" key="6">
    <source>
        <dbReference type="ARBA" id="ARBA00022723"/>
    </source>
</evidence>
<comment type="caution">
    <text evidence="17">The sequence shown here is derived from an EMBL/GenBank/DDBJ whole genome shotgun (WGS) entry which is preliminary data.</text>
</comment>
<evidence type="ECO:0000256" key="13">
    <source>
        <dbReference type="PIRSR" id="PIRSR000127-2"/>
    </source>
</evidence>
<feature type="binding site" evidence="14">
    <location>
        <position position="126"/>
    </location>
    <ligand>
        <name>[2Fe-2S] cluster</name>
        <dbReference type="ChEBI" id="CHEBI:190135"/>
        <label>2</label>
    </ligand>
</feature>
<dbReference type="SMART" id="SM01008">
    <property type="entry name" value="Ald_Xan_dh_C"/>
    <property type="match status" value="1"/>
</dbReference>
<feature type="binding site" evidence="14">
    <location>
        <position position="163"/>
    </location>
    <ligand>
        <name>[2Fe-2S] cluster</name>
        <dbReference type="ChEBI" id="CHEBI:190135"/>
        <label>2</label>
    </ligand>
</feature>
<feature type="domain" description="FAD-binding PCMH-type" evidence="16">
    <location>
        <begin position="231"/>
        <end position="418"/>
    </location>
</feature>
<dbReference type="Gene3D" id="1.10.150.120">
    <property type="entry name" value="[2Fe-2S]-binding domain"/>
    <property type="match status" value="1"/>
</dbReference>
<evidence type="ECO:0000256" key="14">
    <source>
        <dbReference type="PIRSR" id="PIRSR000127-3"/>
    </source>
</evidence>
<evidence type="ECO:0000256" key="2">
    <source>
        <dbReference type="ARBA" id="ARBA00006849"/>
    </source>
</evidence>
<dbReference type="SMART" id="SM01092">
    <property type="entry name" value="CO_deh_flav_C"/>
    <property type="match status" value="1"/>
</dbReference>
<comment type="cofactor">
    <cofactor evidence="14">
        <name>Mo-molybdopterin</name>
        <dbReference type="ChEBI" id="CHEBI:71302"/>
    </cofactor>
    <text evidence="14">Binds 1 Mo-molybdopterin (Mo-MPT) cofactor per subunit.</text>
</comment>
<dbReference type="Proteomes" id="UP000663856">
    <property type="component" value="Unassembled WGS sequence"/>
</dbReference>
<dbReference type="Pfam" id="PF20256">
    <property type="entry name" value="MoCoBD_2"/>
    <property type="match status" value="1"/>
</dbReference>
<feature type="binding site" evidence="14">
    <location>
        <position position="62"/>
    </location>
    <ligand>
        <name>[2Fe-2S] cluster</name>
        <dbReference type="ChEBI" id="CHEBI:190135"/>
        <label>1</label>
    </ligand>
</feature>
<dbReference type="InterPro" id="IPR037165">
    <property type="entry name" value="AldOxase/xan_DH_Mopterin-bd_sf"/>
</dbReference>
<feature type="binding site" evidence="14">
    <location>
        <position position="802"/>
    </location>
    <ligand>
        <name>Mo-molybdopterin</name>
        <dbReference type="ChEBI" id="CHEBI:71302"/>
    </ligand>
    <ligandPart>
        <name>Mo</name>
        <dbReference type="ChEBI" id="CHEBI:28685"/>
    </ligandPart>
</feature>
<dbReference type="FunFam" id="3.10.20.30:FF:000015">
    <property type="entry name" value="Aldehyde oxidase 1"/>
    <property type="match status" value="1"/>
</dbReference>
<dbReference type="InterPro" id="IPR016169">
    <property type="entry name" value="FAD-bd_PCMH_sub2"/>
</dbReference>
<feature type="binding site" evidence="13">
    <location>
        <position position="408"/>
    </location>
    <ligand>
        <name>FAD</name>
        <dbReference type="ChEBI" id="CHEBI:57692"/>
    </ligand>
</feature>
<evidence type="ECO:0000256" key="7">
    <source>
        <dbReference type="ARBA" id="ARBA00022827"/>
    </source>
</evidence>
<evidence type="ECO:0000256" key="1">
    <source>
        <dbReference type="ARBA" id="ARBA00001974"/>
    </source>
</evidence>
<keyword evidence="9 14" id="KW-0408">Iron</keyword>
<dbReference type="Gene3D" id="3.90.1170.50">
    <property type="entry name" value="Aldehyde oxidase/xanthine dehydrogenase, a/b hammerhead"/>
    <property type="match status" value="1"/>
</dbReference>
<dbReference type="PIRSF" id="PIRSF000127">
    <property type="entry name" value="Xanthine_DH"/>
    <property type="match status" value="1"/>
</dbReference>
<evidence type="ECO:0000259" key="16">
    <source>
        <dbReference type="PROSITE" id="PS51387"/>
    </source>
</evidence>
<feature type="binding site" evidence="14">
    <location>
        <position position="129"/>
    </location>
    <ligand>
        <name>[2Fe-2S] cluster</name>
        <dbReference type="ChEBI" id="CHEBI:190135"/>
        <label>2</label>
    </ligand>
</feature>
<dbReference type="Pfam" id="PF03450">
    <property type="entry name" value="CO_deh_flav_C"/>
    <property type="match status" value="1"/>
</dbReference>
<dbReference type="InterPro" id="IPR002888">
    <property type="entry name" value="2Fe-2S-bd"/>
</dbReference>
<dbReference type="FunFam" id="3.30.365.10:FF:000003">
    <property type="entry name" value="Aldehyde oxidase 1"/>
    <property type="match status" value="1"/>
</dbReference>
<name>A0A816XQA3_9BILA</name>
<feature type="active site" description="Proton acceptor" evidence="12">
    <location>
        <position position="1274"/>
    </location>
</feature>
<evidence type="ECO:0000256" key="5">
    <source>
        <dbReference type="ARBA" id="ARBA00022714"/>
    </source>
</evidence>
<dbReference type="FunFam" id="3.30.365.10:FF:000004">
    <property type="entry name" value="Xanthine dehydrogenase oxidase"/>
    <property type="match status" value="1"/>
</dbReference>
<evidence type="ECO:0000256" key="11">
    <source>
        <dbReference type="ARBA" id="ARBA00034078"/>
    </source>
</evidence>
<feature type="binding site" evidence="14">
    <location>
        <position position="85"/>
    </location>
    <ligand>
        <name>[2Fe-2S] cluster</name>
        <dbReference type="ChEBI" id="CHEBI:190135"/>
        <label>1</label>
    </ligand>
</feature>
<dbReference type="SUPFAM" id="SSF54292">
    <property type="entry name" value="2Fe-2S ferredoxin-like"/>
    <property type="match status" value="1"/>
</dbReference>
<comment type="cofactor">
    <cofactor evidence="11">
        <name>[2Fe-2S] cluster</name>
        <dbReference type="ChEBI" id="CHEBI:190135"/>
    </cofactor>
</comment>
<dbReference type="Pfam" id="PF00941">
    <property type="entry name" value="FAD_binding_5"/>
    <property type="match status" value="1"/>
</dbReference>
<dbReference type="Gene3D" id="3.30.390.50">
    <property type="entry name" value="CO dehydrogenase flavoprotein, C-terminal domain"/>
    <property type="match status" value="1"/>
</dbReference>
<dbReference type="Pfam" id="PF01315">
    <property type="entry name" value="Ald_Xan_dh_C"/>
    <property type="match status" value="1"/>
</dbReference>
<feature type="domain" description="2Fe-2S ferredoxin-type" evidence="15">
    <location>
        <begin position="15"/>
        <end position="103"/>
    </location>
</feature>
<dbReference type="InterPro" id="IPR016167">
    <property type="entry name" value="FAD-bd_PCMH_sub1"/>
</dbReference>
<dbReference type="PANTHER" id="PTHR45444:SF3">
    <property type="entry name" value="XANTHINE DEHYDROGENASE"/>
    <property type="match status" value="1"/>
</dbReference>
<feature type="binding site" evidence="14">
    <location>
        <position position="916"/>
    </location>
    <ligand>
        <name>Mo-molybdopterin</name>
        <dbReference type="ChEBI" id="CHEBI:71302"/>
    </ligand>
    <ligandPart>
        <name>Mo</name>
        <dbReference type="ChEBI" id="CHEBI:28685"/>
    </ligandPart>
</feature>
<dbReference type="InterPro" id="IPR012675">
    <property type="entry name" value="Beta-grasp_dom_sf"/>
</dbReference>
<dbReference type="Gene3D" id="3.30.43.10">
    <property type="entry name" value="Uridine Diphospho-n-acetylenolpyruvylglucosamine Reductase, domain 2"/>
    <property type="match status" value="1"/>
</dbReference>
<dbReference type="GO" id="GO:0005506">
    <property type="term" value="F:iron ion binding"/>
    <property type="evidence" value="ECO:0007669"/>
    <property type="project" value="InterPro"/>
</dbReference>
<dbReference type="SUPFAM" id="SSF47741">
    <property type="entry name" value="CO dehydrogenase ISP C-domain like"/>
    <property type="match status" value="1"/>
</dbReference>
<dbReference type="FunFam" id="3.30.465.10:FF:000004">
    <property type="entry name" value="Xanthine dehydrogenase/oxidase"/>
    <property type="match status" value="1"/>
</dbReference>
<dbReference type="InterPro" id="IPR008274">
    <property type="entry name" value="AldOxase/xan_DH_MoCoBD1"/>
</dbReference>
<evidence type="ECO:0000313" key="18">
    <source>
        <dbReference type="Proteomes" id="UP000663856"/>
    </source>
</evidence>
<dbReference type="Pfam" id="PF00111">
    <property type="entry name" value="Fer2"/>
    <property type="match status" value="1"/>
</dbReference>
<dbReference type="InterPro" id="IPR036010">
    <property type="entry name" value="2Fe-2S_ferredoxin-like_sf"/>
</dbReference>
<dbReference type="SUPFAM" id="SSF55447">
    <property type="entry name" value="CO dehydrogenase flavoprotein C-terminal domain-like"/>
    <property type="match status" value="1"/>
</dbReference>
<evidence type="ECO:0000256" key="4">
    <source>
        <dbReference type="ARBA" id="ARBA00022630"/>
    </source>
</evidence>
<keyword evidence="8" id="KW-0560">Oxidoreductase</keyword>
<dbReference type="InterPro" id="IPR046867">
    <property type="entry name" value="AldOxase/xan_DH_MoCoBD2"/>
</dbReference>
<dbReference type="InterPro" id="IPR000674">
    <property type="entry name" value="Ald_Oxase/Xan_DH_a/b"/>
</dbReference>
<keyword evidence="3 14" id="KW-0500">Molybdenum</keyword>
<dbReference type="PROSITE" id="PS51387">
    <property type="entry name" value="FAD_PCMH"/>
    <property type="match status" value="1"/>
</dbReference>
<dbReference type="SUPFAM" id="SSF56176">
    <property type="entry name" value="FAD-binding/transporter-associated domain-like"/>
    <property type="match status" value="1"/>
</dbReference>
<protein>
    <recommendedName>
        <fullName evidence="19">Xanthine dehydrogenase</fullName>
    </recommendedName>
</protein>
<evidence type="ECO:0008006" key="19">
    <source>
        <dbReference type="Google" id="ProtNLM"/>
    </source>
</evidence>
<comment type="cofactor">
    <cofactor evidence="14">
        <name>[2Fe-2S] cluster</name>
        <dbReference type="ChEBI" id="CHEBI:190135"/>
    </cofactor>
    <text evidence="14">Binds 2 [2Fe-2S] clusters.</text>
</comment>
<feature type="binding site" evidence="13">
    <location>
        <position position="918"/>
    </location>
    <ligand>
        <name>substrate</name>
    </ligand>
</feature>
<keyword evidence="6 14" id="KW-0479">Metal-binding</keyword>
<dbReference type="PROSITE" id="PS51085">
    <property type="entry name" value="2FE2S_FER_2"/>
    <property type="match status" value="1"/>
</dbReference>
<dbReference type="Gene3D" id="3.30.465.10">
    <property type="match status" value="1"/>
</dbReference>
<evidence type="ECO:0000256" key="8">
    <source>
        <dbReference type="ARBA" id="ARBA00023002"/>
    </source>
</evidence>
<dbReference type="InterPro" id="IPR016166">
    <property type="entry name" value="FAD-bd_PCMH"/>
</dbReference>
<comment type="cofactor">
    <cofactor evidence="1 13">
        <name>FAD</name>
        <dbReference type="ChEBI" id="CHEBI:57692"/>
    </cofactor>
</comment>
<dbReference type="Gene3D" id="3.30.365.10">
    <property type="entry name" value="Aldehyde oxidase/xanthine dehydrogenase, molybdopterin binding domain"/>
    <property type="match status" value="4"/>
</dbReference>
<feature type="binding site" evidence="13">
    <location>
        <position position="340"/>
    </location>
    <ligand>
        <name>FAD</name>
        <dbReference type="ChEBI" id="CHEBI:57692"/>
    </ligand>
</feature>
<sequence length="1341" mass="149182">MTEENKSDSQSTMIEHLLFYVNGKEVIERHAEPDWTLLWYLRNKLRLTGSKLGCGEGGCGACTVMISRCIDRESGKLEHRTINACLAPLCSVDGCHVITVEGLGSVNKSNIHPIQSRLTELFGSQCGFCTPGMIMSLYGTITTAKTPQPTMQDIEEALDGNLCRCTGYRPILDAVKTFASDTNKLPTSEPSATTSTTLDKCILFEKQNSIVSNHIDFPAKLQSYTPQSIHIHGSSMDWYRPTSLKELLQLRRTYPGDASKFVFGNTRVQMERQMNVMKFPRLIALTHVEELQQLSRTHDTLCLGAGITFSRLKSKLIEWVEDKINDGGICEALLNQLRYFASTQIRNVASLGGNIITASPISDINPVLQAANAILELHHAETNIVRQIPLREFFLGARHISMDENEVLVTIHIPLPDSSVKYFLRSYKQARRRDDSKGIVSAGFQVQLEQSHSSDSQWQVAFACFSFGGMGSTTVMAKITQQNLIGLPWTRSTMNKTCEWILNELPLDETSLGGQPEYRRTLIQSFLFKFYTYVCCELRQTTIDATDNSMAYPYRRPISHAQQTIPECPQSQKVVGTSLLHQSGYLQATGEATYVDDIPSLTNTLHAAFVLSTKPNARIKHIDIEAASQVPGFVSFVTHTDVPGSNQTGLIEPDEEIFVSSVAPCIGAVIGLVVCESEQAAHKAANLVQIEYELLTPTILTIEDAIMHESYFGNEICLQQGDIDKSFADAEHKLEGTLMIGGQEHFYLEPNCCMVIPSMDDNEITMYLSTQSITAPQELTARALGRDISRIKCHNKRVGGAFGGKESRPIPLCIGIAVAAVKVGRPVRFNLDRHTDMSITGHRHPFKVEYKVGFTANGNLLALDLQLWSNGGCSLDFSVSIMEHAMLHLGNCYRFPNMRIRGRACKTHLPSNTALRGFGGPQAILACENIIEHIASYLKMDPFNIRQLNLFKEGDTTHYGQILEHWNVPRILNEIIISSDLVPRQKQVDEFNRTNIYRKRGISIIPTKFGIGFLLRFLNQAGALVHIYKDGSVLVSHGGIEMGQGLNTKMIAIAAEVLGCGVHRIRISETASDKVPNASTTGGSVSSDLNGMAVKHACEQLRERLNTLIIDNNAEIPWEDLVTQAYFSRLDLCAHGFHSTPNMFDYDLSQNRAQYNYFTQGAAVSEVELDALTGDWHILRVDILMDVGTSLNPYIDIGQIEGAFMQGVGLFTMEELIWGDHKQQKWIKPGFLFSRGPDTYKIPSFSDVPLDLRVSLLSESSNPRAIYSSKGIGEPPITLASSVFFALKQACMAYRKQQGFSDYFTLQSPATVERLRMACSDEFTNRACLTDHQNFQPRGSY</sequence>
<dbReference type="PANTHER" id="PTHR45444">
    <property type="entry name" value="XANTHINE DEHYDROGENASE"/>
    <property type="match status" value="1"/>
</dbReference>
<dbReference type="Pfam" id="PF02738">
    <property type="entry name" value="MoCoBD_1"/>
    <property type="match status" value="1"/>
</dbReference>
<dbReference type="FunFam" id="3.30.365.10:FF:000001">
    <property type="entry name" value="Xanthine dehydrogenase oxidase"/>
    <property type="match status" value="1"/>
</dbReference>
<gene>
    <name evidence="17" type="ORF">WKI299_LOCUS30016</name>
</gene>
<dbReference type="InterPro" id="IPR016208">
    <property type="entry name" value="Ald_Oxase/xanthine_DH-like"/>
</dbReference>
<dbReference type="InterPro" id="IPR002346">
    <property type="entry name" value="Mopterin_DH_FAD-bd"/>
</dbReference>
<evidence type="ECO:0000256" key="12">
    <source>
        <dbReference type="PIRSR" id="PIRSR000127-1"/>
    </source>
</evidence>
<feature type="binding site" evidence="13">
    <location>
        <position position="428"/>
    </location>
    <ligand>
        <name>FAD</name>
        <dbReference type="ChEBI" id="CHEBI:57692"/>
    </ligand>
</feature>
<evidence type="ECO:0000256" key="9">
    <source>
        <dbReference type="ARBA" id="ARBA00023004"/>
    </source>
</evidence>
<feature type="binding site" evidence="14">
    <location>
        <position position="59"/>
    </location>
    <ligand>
        <name>[2Fe-2S] cluster</name>
        <dbReference type="ChEBI" id="CHEBI:190135"/>
        <label>1</label>
    </ligand>
</feature>
<evidence type="ECO:0000313" key="17">
    <source>
        <dbReference type="EMBL" id="CAF2149394.1"/>
    </source>
</evidence>
<accession>A0A816XQA3</accession>
<dbReference type="InterPro" id="IPR006058">
    <property type="entry name" value="2Fe2S_fd_BS"/>
</dbReference>
<dbReference type="GO" id="GO:0071949">
    <property type="term" value="F:FAD binding"/>
    <property type="evidence" value="ECO:0007669"/>
    <property type="project" value="InterPro"/>
</dbReference>
<dbReference type="Pfam" id="PF01799">
    <property type="entry name" value="Fer2_2"/>
    <property type="match status" value="1"/>
</dbReference>
<evidence type="ECO:0000256" key="10">
    <source>
        <dbReference type="ARBA" id="ARBA00023014"/>
    </source>
</evidence>
<feature type="binding site" evidence="13">
    <location>
        <begin position="350"/>
        <end position="354"/>
    </location>
    <ligand>
        <name>FAD</name>
        <dbReference type="ChEBI" id="CHEBI:57692"/>
    </ligand>
</feature>
<keyword evidence="4" id="KW-0285">Flavoprotein</keyword>
<evidence type="ECO:0000256" key="3">
    <source>
        <dbReference type="ARBA" id="ARBA00022505"/>
    </source>
</evidence>
<dbReference type="InterPro" id="IPR005107">
    <property type="entry name" value="CO_DH_flav_C"/>
</dbReference>
<evidence type="ECO:0000259" key="15">
    <source>
        <dbReference type="PROSITE" id="PS51085"/>
    </source>
</evidence>
<dbReference type="PROSITE" id="PS00197">
    <property type="entry name" value="2FE2S_FER_1"/>
    <property type="match status" value="1"/>
</dbReference>
<feature type="binding site" evidence="14">
    <location>
        <position position="771"/>
    </location>
    <ligand>
        <name>Mo-molybdopterin</name>
        <dbReference type="ChEBI" id="CHEBI:71302"/>
    </ligand>
    <ligandPart>
        <name>Mo</name>
        <dbReference type="ChEBI" id="CHEBI:28685"/>
    </ligandPart>
</feature>
<feature type="binding site" evidence="13">
    <location>
        <position position="363"/>
    </location>
    <ligand>
        <name>FAD</name>
        <dbReference type="ChEBI" id="CHEBI:57692"/>
    </ligand>
</feature>
<feature type="binding site" evidence="14">
    <location>
        <position position="1083"/>
    </location>
    <ligand>
        <name>Mo-molybdopterin</name>
        <dbReference type="ChEBI" id="CHEBI:71302"/>
    </ligand>
    <ligandPart>
        <name>Mo</name>
        <dbReference type="ChEBI" id="CHEBI:28685"/>
    </ligandPart>
</feature>
<dbReference type="InterPro" id="IPR036856">
    <property type="entry name" value="Ald_Oxase/Xan_DH_a/b_sf"/>
</dbReference>
<feature type="binding site" evidence="14">
    <location>
        <position position="54"/>
    </location>
    <ligand>
        <name>[2Fe-2S] cluster</name>
        <dbReference type="ChEBI" id="CHEBI:190135"/>
        <label>1</label>
    </ligand>
</feature>
<keyword evidence="5 14" id="KW-0001">2Fe-2S</keyword>
<reference evidence="17" key="1">
    <citation type="submission" date="2021-02" db="EMBL/GenBank/DDBJ databases">
        <authorList>
            <person name="Nowell W R."/>
        </authorList>
    </citation>
    <scope>NUCLEOTIDE SEQUENCE</scope>
</reference>
<dbReference type="GO" id="GO:0051537">
    <property type="term" value="F:2 iron, 2 sulfur cluster binding"/>
    <property type="evidence" value="ECO:0007669"/>
    <property type="project" value="UniProtKB-KW"/>
</dbReference>
<dbReference type="SUPFAM" id="SSF54665">
    <property type="entry name" value="CO dehydrogenase molybdoprotein N-domain-like"/>
    <property type="match status" value="1"/>
</dbReference>
<dbReference type="InterPro" id="IPR036884">
    <property type="entry name" value="2Fe-2S-bd_dom_sf"/>
</dbReference>
<dbReference type="InterPro" id="IPR001041">
    <property type="entry name" value="2Fe-2S_ferredoxin-type"/>
</dbReference>
<dbReference type="GO" id="GO:0016491">
    <property type="term" value="F:oxidoreductase activity"/>
    <property type="evidence" value="ECO:0007669"/>
    <property type="project" value="UniProtKB-KW"/>
</dbReference>
<dbReference type="SUPFAM" id="SSF56003">
    <property type="entry name" value="Molybdenum cofactor-binding domain"/>
    <property type="match status" value="1"/>
</dbReference>
<dbReference type="Gene3D" id="3.10.20.30">
    <property type="match status" value="1"/>
</dbReference>
<proteinExistence type="inferred from homology"/>
<feature type="binding site" evidence="13">
    <location>
        <position position="806"/>
    </location>
    <ligand>
        <name>substrate</name>
    </ligand>
</feature>
<keyword evidence="7 13" id="KW-0274">FAD</keyword>
<feature type="binding site" evidence="14">
    <location>
        <position position="165"/>
    </location>
    <ligand>
        <name>[2Fe-2S] cluster</name>
        <dbReference type="ChEBI" id="CHEBI:190135"/>
        <label>2</label>
    </ligand>
</feature>
<dbReference type="InterPro" id="IPR036318">
    <property type="entry name" value="FAD-bd_PCMH-like_sf"/>
</dbReference>
<dbReference type="EMBL" id="CAJNRF010013470">
    <property type="protein sequence ID" value="CAF2149394.1"/>
    <property type="molecule type" value="Genomic_DNA"/>
</dbReference>
<dbReference type="InterPro" id="IPR036683">
    <property type="entry name" value="CO_DH_flav_C_dom_sf"/>
</dbReference>
<comment type="similarity">
    <text evidence="2">Belongs to the xanthine dehydrogenase family.</text>
</comment>
<organism evidence="17 18">
    <name type="scientific">Rotaria magnacalcarata</name>
    <dbReference type="NCBI Taxonomy" id="392030"/>
    <lineage>
        <taxon>Eukaryota</taxon>
        <taxon>Metazoa</taxon>
        <taxon>Spiralia</taxon>
        <taxon>Gnathifera</taxon>
        <taxon>Rotifera</taxon>
        <taxon>Eurotatoria</taxon>
        <taxon>Bdelloidea</taxon>
        <taxon>Philodinida</taxon>
        <taxon>Philodinidae</taxon>
        <taxon>Rotaria</taxon>
    </lineage>
</organism>